<keyword evidence="2 6" id="KW-0812">Transmembrane</keyword>
<name>A0A6A1WF95_9ROSI</name>
<evidence type="ECO:0000256" key="4">
    <source>
        <dbReference type="ARBA" id="ARBA00023136"/>
    </source>
</evidence>
<evidence type="ECO:0000313" key="8">
    <source>
        <dbReference type="EMBL" id="KAB1222557.1"/>
    </source>
</evidence>
<comment type="caution">
    <text evidence="8">The sequence shown here is derived from an EMBL/GenBank/DDBJ whole genome shotgun (WGS) entry which is preliminary data.</text>
</comment>
<dbReference type="Proteomes" id="UP000516437">
    <property type="component" value="Chromosome 2"/>
</dbReference>
<evidence type="ECO:0000313" key="9">
    <source>
        <dbReference type="Proteomes" id="UP000516437"/>
    </source>
</evidence>
<dbReference type="GO" id="GO:0009506">
    <property type="term" value="C:plasmodesma"/>
    <property type="evidence" value="ECO:0007669"/>
    <property type="project" value="TreeGrafter"/>
</dbReference>
<comment type="subcellular location">
    <subcellularLocation>
        <location evidence="1">Membrane</location>
        <topology evidence="1">Single-pass membrane protein</topology>
    </subcellularLocation>
</comment>
<feature type="transmembrane region" description="Helical" evidence="6">
    <location>
        <begin position="46"/>
        <end position="65"/>
    </location>
</feature>
<dbReference type="GO" id="GO:0005886">
    <property type="term" value="C:plasma membrane"/>
    <property type="evidence" value="ECO:0007669"/>
    <property type="project" value="TreeGrafter"/>
</dbReference>
<reference evidence="8 9" key="1">
    <citation type="journal article" date="2019" name="Plant Biotechnol. J.">
        <title>The red bayberry genome and genetic basis of sex determination.</title>
        <authorList>
            <person name="Jia H.M."/>
            <person name="Jia H.J."/>
            <person name="Cai Q.L."/>
            <person name="Wang Y."/>
            <person name="Zhao H.B."/>
            <person name="Yang W.F."/>
            <person name="Wang G.Y."/>
            <person name="Li Y.H."/>
            <person name="Zhan D.L."/>
            <person name="Shen Y.T."/>
            <person name="Niu Q.F."/>
            <person name="Chang L."/>
            <person name="Qiu J."/>
            <person name="Zhao L."/>
            <person name="Xie H.B."/>
            <person name="Fu W.Y."/>
            <person name="Jin J."/>
            <person name="Li X.W."/>
            <person name="Jiao Y."/>
            <person name="Zhou C.C."/>
            <person name="Tu T."/>
            <person name="Chai C.Y."/>
            <person name="Gao J.L."/>
            <person name="Fan L.J."/>
            <person name="van de Weg E."/>
            <person name="Wang J.Y."/>
            <person name="Gao Z.S."/>
        </authorList>
    </citation>
    <scope>NUCLEOTIDE SEQUENCE [LARGE SCALE GENOMIC DNA]</scope>
    <source>
        <tissue evidence="8">Leaves</tissue>
    </source>
</reference>
<evidence type="ECO:0000259" key="7">
    <source>
        <dbReference type="Pfam" id="PF03168"/>
    </source>
</evidence>
<dbReference type="Pfam" id="PF03168">
    <property type="entry name" value="LEA_2"/>
    <property type="match status" value="1"/>
</dbReference>
<evidence type="ECO:0000256" key="1">
    <source>
        <dbReference type="ARBA" id="ARBA00004167"/>
    </source>
</evidence>
<proteinExistence type="predicted"/>
<sequence>MGEKQPPLNGAYYGPSIPPRSRSYRSQGRGSGCGPCGCLFSFLLKLIFSVAIVIGLAVFVFWLIFRPHRVKFHVTDASLTQFNYTTNNTTLYYNLALNLTIRNPNKKIGIYYDRLEARAYYEDRRFSTAPLTSFYQGHKNTTVLNPVFKGQQLLLLGADELSVLNSEKSAGVFDIDVKLYLRVKFKLGKIKTWGVKPKISCDLKVPLSSNGKAAVGFETTKCNIDF</sequence>
<evidence type="ECO:0000256" key="2">
    <source>
        <dbReference type="ARBA" id="ARBA00022692"/>
    </source>
</evidence>
<dbReference type="PANTHER" id="PTHR31415">
    <property type="entry name" value="OS05G0367900 PROTEIN"/>
    <property type="match status" value="1"/>
</dbReference>
<evidence type="ECO:0000256" key="5">
    <source>
        <dbReference type="SAM" id="MobiDB-lite"/>
    </source>
</evidence>
<evidence type="ECO:0000256" key="6">
    <source>
        <dbReference type="SAM" id="Phobius"/>
    </source>
</evidence>
<dbReference type="InterPro" id="IPR044839">
    <property type="entry name" value="NDR1-like"/>
</dbReference>
<keyword evidence="3 6" id="KW-1133">Transmembrane helix</keyword>
<organism evidence="8 9">
    <name type="scientific">Morella rubra</name>
    <name type="common">Chinese bayberry</name>
    <dbReference type="NCBI Taxonomy" id="262757"/>
    <lineage>
        <taxon>Eukaryota</taxon>
        <taxon>Viridiplantae</taxon>
        <taxon>Streptophyta</taxon>
        <taxon>Embryophyta</taxon>
        <taxon>Tracheophyta</taxon>
        <taxon>Spermatophyta</taxon>
        <taxon>Magnoliopsida</taxon>
        <taxon>eudicotyledons</taxon>
        <taxon>Gunneridae</taxon>
        <taxon>Pentapetalae</taxon>
        <taxon>rosids</taxon>
        <taxon>fabids</taxon>
        <taxon>Fagales</taxon>
        <taxon>Myricaceae</taxon>
        <taxon>Morella</taxon>
    </lineage>
</organism>
<feature type="region of interest" description="Disordered" evidence="5">
    <location>
        <begin position="1"/>
        <end position="26"/>
    </location>
</feature>
<keyword evidence="4 6" id="KW-0472">Membrane</keyword>
<evidence type="ECO:0000256" key="3">
    <source>
        <dbReference type="ARBA" id="ARBA00022989"/>
    </source>
</evidence>
<accession>A0A6A1WF95</accession>
<dbReference type="EMBL" id="RXIC02000020">
    <property type="protein sequence ID" value="KAB1222557.1"/>
    <property type="molecule type" value="Genomic_DNA"/>
</dbReference>
<dbReference type="InterPro" id="IPR004864">
    <property type="entry name" value="LEA_2"/>
</dbReference>
<protein>
    <submittedName>
        <fullName evidence="8">Protein YLS9</fullName>
    </submittedName>
</protein>
<keyword evidence="9" id="KW-1185">Reference proteome</keyword>
<dbReference type="GO" id="GO:0098542">
    <property type="term" value="P:defense response to other organism"/>
    <property type="evidence" value="ECO:0007669"/>
    <property type="project" value="InterPro"/>
</dbReference>
<dbReference type="PANTHER" id="PTHR31415:SF4">
    <property type="entry name" value="NDR1_HIN1-LIKE PROTEIN 3"/>
    <property type="match status" value="1"/>
</dbReference>
<feature type="domain" description="Late embryogenesis abundant protein LEA-2 subgroup" evidence="7">
    <location>
        <begin position="99"/>
        <end position="201"/>
    </location>
</feature>
<dbReference type="OrthoDB" id="1889094at2759"/>
<feature type="compositionally biased region" description="Low complexity" evidence="5">
    <location>
        <begin position="12"/>
        <end position="26"/>
    </location>
</feature>
<gene>
    <name evidence="8" type="ORF">CJ030_MR2G007343</name>
</gene>
<dbReference type="AlphaFoldDB" id="A0A6A1WF95"/>